<evidence type="ECO:0000313" key="2">
    <source>
        <dbReference type="EMBL" id="GMN55805.1"/>
    </source>
</evidence>
<reference evidence="2" key="1">
    <citation type="submission" date="2023-07" db="EMBL/GenBank/DDBJ databases">
        <title>draft genome sequence of fig (Ficus carica).</title>
        <authorList>
            <person name="Takahashi T."/>
            <person name="Nishimura K."/>
        </authorList>
    </citation>
    <scope>NUCLEOTIDE SEQUENCE</scope>
</reference>
<feature type="region of interest" description="Disordered" evidence="1">
    <location>
        <begin position="1"/>
        <end position="24"/>
    </location>
</feature>
<feature type="region of interest" description="Disordered" evidence="1">
    <location>
        <begin position="38"/>
        <end position="104"/>
    </location>
</feature>
<accession>A0AA88AN81</accession>
<gene>
    <name evidence="2" type="ORF">TIFTF001_024919</name>
</gene>
<evidence type="ECO:0000313" key="3">
    <source>
        <dbReference type="Proteomes" id="UP001187192"/>
    </source>
</evidence>
<organism evidence="2 3">
    <name type="scientific">Ficus carica</name>
    <name type="common">Common fig</name>
    <dbReference type="NCBI Taxonomy" id="3494"/>
    <lineage>
        <taxon>Eukaryota</taxon>
        <taxon>Viridiplantae</taxon>
        <taxon>Streptophyta</taxon>
        <taxon>Embryophyta</taxon>
        <taxon>Tracheophyta</taxon>
        <taxon>Spermatophyta</taxon>
        <taxon>Magnoliopsida</taxon>
        <taxon>eudicotyledons</taxon>
        <taxon>Gunneridae</taxon>
        <taxon>Pentapetalae</taxon>
        <taxon>rosids</taxon>
        <taxon>fabids</taxon>
        <taxon>Rosales</taxon>
        <taxon>Moraceae</taxon>
        <taxon>Ficeae</taxon>
        <taxon>Ficus</taxon>
    </lineage>
</organism>
<sequence length="104" mass="11945">MDDSEAQLSENQNDSAAAEKKPEELVAKAIAPVKREFLRPPPIRPCSNNRDDAVSEANAEPPQSGVLKDKKSKRQLKRERRESIRRIGRKKRNLRPLPFKKFIK</sequence>
<feature type="compositionally biased region" description="Polar residues" evidence="1">
    <location>
        <begin position="1"/>
        <end position="15"/>
    </location>
</feature>
<protein>
    <submittedName>
        <fullName evidence="2">Uncharacterized protein</fullName>
    </submittedName>
</protein>
<dbReference type="AlphaFoldDB" id="A0AA88AN81"/>
<dbReference type="EMBL" id="BTGU01000059">
    <property type="protein sequence ID" value="GMN55805.1"/>
    <property type="molecule type" value="Genomic_DNA"/>
</dbReference>
<comment type="caution">
    <text evidence="2">The sequence shown here is derived from an EMBL/GenBank/DDBJ whole genome shotgun (WGS) entry which is preliminary data.</text>
</comment>
<proteinExistence type="predicted"/>
<evidence type="ECO:0000256" key="1">
    <source>
        <dbReference type="SAM" id="MobiDB-lite"/>
    </source>
</evidence>
<dbReference type="Proteomes" id="UP001187192">
    <property type="component" value="Unassembled WGS sequence"/>
</dbReference>
<keyword evidence="3" id="KW-1185">Reference proteome</keyword>
<name>A0AA88AN81_FICCA</name>